<evidence type="ECO:0000259" key="1">
    <source>
        <dbReference type="Pfam" id="PF13392"/>
    </source>
</evidence>
<keyword evidence="3" id="KW-1185">Reference proteome</keyword>
<dbReference type="AlphaFoldDB" id="A0A7X9YIB6"/>
<feature type="domain" description="HNH nuclease" evidence="1">
    <location>
        <begin position="157"/>
        <end position="198"/>
    </location>
</feature>
<organism evidence="2 3">
    <name type="scientific">Collinsella acetigenes</name>
    <dbReference type="NCBI Taxonomy" id="2713419"/>
    <lineage>
        <taxon>Bacteria</taxon>
        <taxon>Bacillati</taxon>
        <taxon>Actinomycetota</taxon>
        <taxon>Coriobacteriia</taxon>
        <taxon>Coriobacteriales</taxon>
        <taxon>Coriobacteriaceae</taxon>
        <taxon>Collinsella</taxon>
    </lineage>
</organism>
<dbReference type="CDD" id="cd00065">
    <property type="entry name" value="FYVE_like_SF"/>
    <property type="match status" value="1"/>
</dbReference>
<comment type="caution">
    <text evidence="2">The sequence shown here is derived from an EMBL/GenBank/DDBJ whole genome shotgun (WGS) entry which is preliminary data.</text>
</comment>
<evidence type="ECO:0000313" key="3">
    <source>
        <dbReference type="Proteomes" id="UP000546970"/>
    </source>
</evidence>
<dbReference type="Pfam" id="PF13392">
    <property type="entry name" value="HNH_3"/>
    <property type="match status" value="1"/>
</dbReference>
<sequence length="327" mass="37041">MRRWTEEQEAWLRERYPYERTRVLCRHFAWRFGRQVSEEAMAQKASGLGLRKVPRDLPDRAARTVRWSSEPEMDAWMGEHDEGQSLMSLSAAFAERFGFPLARQQICAWRSARGRQTKRSYGGALAPVGTERDTGKGYVLVKVAERPEVPGTKDNWRAKHVLAWEAVHGPVPEGYDVLRADGDPANLSPDNLVAVPHRMIARLNSRDAPEWHDRESLEAALAWCELNAAIATAEASVPRTCQVCGKTFVPPAESRFARGRRCAVTCPECVARGRKARGTRSVKETRVCKVCGKRFGATQSNQWRCPECIAAAPKWSWRLQKSLRKER</sequence>
<accession>A0A7X9YIB6</accession>
<protein>
    <submittedName>
        <fullName evidence="2">HNH endonuclease</fullName>
    </submittedName>
</protein>
<proteinExistence type="predicted"/>
<dbReference type="GO" id="GO:0004519">
    <property type="term" value="F:endonuclease activity"/>
    <property type="evidence" value="ECO:0007669"/>
    <property type="project" value="UniProtKB-KW"/>
</dbReference>
<keyword evidence="2" id="KW-0540">Nuclease</keyword>
<dbReference type="EMBL" id="JABBCP010000002">
    <property type="protein sequence ID" value="NMF55699.1"/>
    <property type="molecule type" value="Genomic_DNA"/>
</dbReference>
<keyword evidence="2" id="KW-0255">Endonuclease</keyword>
<dbReference type="Proteomes" id="UP000546970">
    <property type="component" value="Unassembled WGS sequence"/>
</dbReference>
<dbReference type="SUPFAM" id="SSF54060">
    <property type="entry name" value="His-Me finger endonucleases"/>
    <property type="match status" value="1"/>
</dbReference>
<dbReference type="InterPro" id="IPR044925">
    <property type="entry name" value="His-Me_finger_sf"/>
</dbReference>
<dbReference type="InterPro" id="IPR003615">
    <property type="entry name" value="HNH_nuc"/>
</dbReference>
<keyword evidence="2" id="KW-0378">Hydrolase</keyword>
<gene>
    <name evidence="2" type="ORF">HF320_05075</name>
</gene>
<reference evidence="2 3" key="1">
    <citation type="submission" date="2020-04" db="EMBL/GenBank/DDBJ databases">
        <title>Collinsella sp. KGMB02528 nov., an anaerobic actinobacterium isolated from human feces.</title>
        <authorList>
            <person name="Han K.-I."/>
            <person name="Eom M.K."/>
            <person name="Kim J.-S."/>
            <person name="Lee K.C."/>
            <person name="Suh M.K."/>
            <person name="Park S.-H."/>
            <person name="Lee J.H."/>
            <person name="Kang S.W."/>
            <person name="Park J.-E."/>
            <person name="Oh B.S."/>
            <person name="Yu S.Y."/>
            <person name="Choi S.-H."/>
            <person name="Lee D.H."/>
            <person name="Yoon H."/>
            <person name="Kim B.-Y."/>
            <person name="Lee J.H."/>
            <person name="Lee J.-S."/>
        </authorList>
    </citation>
    <scope>NUCLEOTIDE SEQUENCE [LARGE SCALE GENOMIC DNA]</scope>
    <source>
        <strain evidence="2 3">KGMB02528</strain>
    </source>
</reference>
<name>A0A7X9YIB6_9ACTN</name>
<dbReference type="RefSeq" id="WP_169277325.1">
    <property type="nucleotide sequence ID" value="NZ_JABBCP010000002.1"/>
</dbReference>
<evidence type="ECO:0000313" key="2">
    <source>
        <dbReference type="EMBL" id="NMF55699.1"/>
    </source>
</evidence>